<protein>
    <recommendedName>
        <fullName evidence="4">DUF4252 domain-containing protein</fullName>
    </recommendedName>
</protein>
<dbReference type="Pfam" id="PF14060">
    <property type="entry name" value="DUF4252"/>
    <property type="match status" value="1"/>
</dbReference>
<evidence type="ECO:0000313" key="2">
    <source>
        <dbReference type="EMBL" id="ALO13693.1"/>
    </source>
</evidence>
<evidence type="ECO:0000313" key="3">
    <source>
        <dbReference type="Proteomes" id="UP000064893"/>
    </source>
</evidence>
<reference evidence="2 3" key="1">
    <citation type="submission" date="2015-11" db="EMBL/GenBank/DDBJ databases">
        <title>Description and complete genome sequence of a novel strain predominating in hypersaline microbial mats and representing a new family of the Bacteriodetes phylum.</title>
        <authorList>
            <person name="Spring S."/>
            <person name="Bunk B."/>
            <person name="Sproer C."/>
            <person name="Klenk H.-P."/>
        </authorList>
    </citation>
    <scope>NUCLEOTIDE SEQUENCE [LARGE SCALE GENOMIC DNA]</scope>
    <source>
        <strain evidence="2 3">L21-Spi-D4</strain>
    </source>
</reference>
<keyword evidence="1" id="KW-0732">Signal</keyword>
<name>A0A0S2HUF1_9BACT</name>
<dbReference type="KEGG" id="blq:L21SP5_00011"/>
<dbReference type="AlphaFoldDB" id="A0A0S2HUF1"/>
<dbReference type="OrthoDB" id="705638at2"/>
<dbReference type="Proteomes" id="UP000064893">
    <property type="component" value="Chromosome"/>
</dbReference>
<dbReference type="RefSeq" id="WP_057951334.1">
    <property type="nucleotide sequence ID" value="NZ_CP013118.1"/>
</dbReference>
<evidence type="ECO:0000256" key="1">
    <source>
        <dbReference type="SAM" id="SignalP"/>
    </source>
</evidence>
<feature type="signal peptide" evidence="1">
    <location>
        <begin position="1"/>
        <end position="19"/>
    </location>
</feature>
<sequence length="166" mass="18656" precursor="true">MKNLITIILLFMTVVNADAQSIKAIFDKHIGEGNYTTVTINGALFQLAAEYAEDKEEANVAKGIEGIRVFSAEECGNHQAKKALMNELWSFFDNSVYKEFMRVEEKHDKVVFYMKKSGEKIIELTLVAEDDASVIQITGDINLAEIAKISKTMNVQGMENLEEIEQ</sequence>
<gene>
    <name evidence="2" type="ORF">L21SP5_00011</name>
</gene>
<keyword evidence="3" id="KW-1185">Reference proteome</keyword>
<proteinExistence type="predicted"/>
<dbReference type="InterPro" id="IPR025348">
    <property type="entry name" value="DUF4252"/>
</dbReference>
<accession>A0A0S2HUF1</accession>
<feature type="chain" id="PRO_5006599220" description="DUF4252 domain-containing protein" evidence="1">
    <location>
        <begin position="20"/>
        <end position="166"/>
    </location>
</feature>
<organism evidence="2 3">
    <name type="scientific">Salinivirga cyanobacteriivorans</name>
    <dbReference type="NCBI Taxonomy" id="1307839"/>
    <lineage>
        <taxon>Bacteria</taxon>
        <taxon>Pseudomonadati</taxon>
        <taxon>Bacteroidota</taxon>
        <taxon>Bacteroidia</taxon>
        <taxon>Bacteroidales</taxon>
        <taxon>Salinivirgaceae</taxon>
        <taxon>Salinivirga</taxon>
    </lineage>
</organism>
<evidence type="ECO:0008006" key="4">
    <source>
        <dbReference type="Google" id="ProtNLM"/>
    </source>
</evidence>
<dbReference type="STRING" id="1307839.L21SP5_00011"/>
<dbReference type="EMBL" id="CP013118">
    <property type="protein sequence ID" value="ALO13693.1"/>
    <property type="molecule type" value="Genomic_DNA"/>
</dbReference>